<evidence type="ECO:0000313" key="1">
    <source>
        <dbReference type="EMBL" id="GIQ71164.1"/>
    </source>
</evidence>
<proteinExistence type="predicted"/>
<evidence type="ECO:0000313" key="2">
    <source>
        <dbReference type="Proteomes" id="UP000677918"/>
    </source>
</evidence>
<accession>A0A8J4M3T3</accession>
<name>A0A8J4M3T3_9BACL</name>
<organism evidence="1 2">
    <name type="scientific">Xylanibacillus composti</name>
    <dbReference type="NCBI Taxonomy" id="1572762"/>
    <lineage>
        <taxon>Bacteria</taxon>
        <taxon>Bacillati</taxon>
        <taxon>Bacillota</taxon>
        <taxon>Bacilli</taxon>
        <taxon>Bacillales</taxon>
        <taxon>Paenibacillaceae</taxon>
        <taxon>Xylanibacillus</taxon>
    </lineage>
</organism>
<dbReference type="AlphaFoldDB" id="A0A8J4M3T3"/>
<dbReference type="Proteomes" id="UP000677918">
    <property type="component" value="Unassembled WGS sequence"/>
</dbReference>
<comment type="caution">
    <text evidence="1">The sequence shown here is derived from an EMBL/GenBank/DDBJ whole genome shotgun (WGS) entry which is preliminary data.</text>
</comment>
<reference evidence="1" key="1">
    <citation type="submission" date="2021-04" db="EMBL/GenBank/DDBJ databases">
        <title>Draft genome sequence of Xylanibacillus composti strain K13.</title>
        <authorList>
            <person name="Uke A."/>
            <person name="Chhe C."/>
            <person name="Baramee S."/>
            <person name="Kosugi A."/>
        </authorList>
    </citation>
    <scope>NUCLEOTIDE SEQUENCE</scope>
    <source>
        <strain evidence="1">K13</strain>
    </source>
</reference>
<protein>
    <submittedName>
        <fullName evidence="1">Uncharacterized protein</fullName>
    </submittedName>
</protein>
<gene>
    <name evidence="1" type="ORF">XYCOK13_39880</name>
</gene>
<sequence length="76" mass="8669">MEESQIQDKHKNIFPFFNHYVRSVALAACNNAATDKGLLEDNVSVTIGYHSEDNFRERYGDLLSLETRSLITASYL</sequence>
<keyword evidence="2" id="KW-1185">Reference proteome</keyword>
<dbReference type="EMBL" id="BOVK01000072">
    <property type="protein sequence ID" value="GIQ71164.1"/>
    <property type="molecule type" value="Genomic_DNA"/>
</dbReference>